<sequence>MHQTARSHALPHALPHVLPSRSFDELLCGGGGPATVDRLRASERSWRLLVVRALLDSAATAPAGPLPPLADGWKLLSRAWAVSKEAVEDLLGYPAVGVWGAHTLRRLRGTAQDDAPLWADTGHLHAIAAAAAVRAGLEFRTDVPVRHGWVVLPALGAMRVPGRADWDVAEVSAAAGSVRIAGRPLGGPDWHALTELRADGCTLLLDDTDPYRDLRAPAGVEPIDCTAEWQELFGPAWDILRRTDTEVAEALAGGLVSVVPRPRAERFRPHSASSGDAFGTALASAPDDAEQFASTLVHEFQHNKLSAFMHLFTLYDDQGTRLHYAPWRDDPRPLGGLLQGVYAFFGVTAFWRRRGHALGQFEFALWRSQTAYALRAVGSADGLNDLGRRLVAELTRRIEPWLDEPVDARVRTAAVLAVADHRATWRACHLRPAPGTLRAHATAWAAGNPLPRTTDEPEPVPVPGSPARGIDTRAVLLRWLLADPAGFAALRDDPGAVVAGARIEDIALVEGRTAEALSAFRARIGRGDGDPETWVGLGLAARAAGDPAGDGLLARPELAMALHGELDGQADPLALGRALANGPGPKGGPFRPLVGRF</sequence>
<evidence type="ECO:0000313" key="2">
    <source>
        <dbReference type="Proteomes" id="UP001257627"/>
    </source>
</evidence>
<protein>
    <submittedName>
        <fullName evidence="1">HEXXH motif domain-containing protein</fullName>
    </submittedName>
</protein>
<dbReference type="RefSeq" id="WP_316734125.1">
    <property type="nucleotide sequence ID" value="NZ_JARAKF010000001.1"/>
</dbReference>
<dbReference type="InterPro" id="IPR026337">
    <property type="entry name" value="AKG_HExxH"/>
</dbReference>
<comment type="caution">
    <text evidence="1">The sequence shown here is derived from an EMBL/GenBank/DDBJ whole genome shotgun (WGS) entry which is preliminary data.</text>
</comment>
<dbReference type="EMBL" id="JARAKF010000001">
    <property type="protein sequence ID" value="MDU8996435.1"/>
    <property type="molecule type" value="Genomic_DNA"/>
</dbReference>
<dbReference type="NCBIfam" id="TIGR04267">
    <property type="entry name" value="mod_HExxH"/>
    <property type="match status" value="1"/>
</dbReference>
<reference evidence="1 2" key="1">
    <citation type="submission" date="2023-02" db="EMBL/GenBank/DDBJ databases">
        <authorList>
            <person name="Maleckis M."/>
        </authorList>
    </citation>
    <scope>NUCLEOTIDE SEQUENCE [LARGE SCALE GENOMIC DNA]</scope>
    <source>
        <strain evidence="1 2">P8-A2</strain>
    </source>
</reference>
<name>A0ABU3UR98_9ACTN</name>
<gene>
    <name evidence="1" type="ORF">PU648_29635</name>
</gene>
<organism evidence="1 2">
    <name type="scientific">Streptomyces mirabilis</name>
    <dbReference type="NCBI Taxonomy" id="68239"/>
    <lineage>
        <taxon>Bacteria</taxon>
        <taxon>Bacillati</taxon>
        <taxon>Actinomycetota</taxon>
        <taxon>Actinomycetes</taxon>
        <taxon>Kitasatosporales</taxon>
        <taxon>Streptomycetaceae</taxon>
        <taxon>Streptomyces</taxon>
    </lineage>
</organism>
<dbReference type="Proteomes" id="UP001257627">
    <property type="component" value="Unassembled WGS sequence"/>
</dbReference>
<accession>A0ABU3UR98</accession>
<evidence type="ECO:0000313" key="1">
    <source>
        <dbReference type="EMBL" id="MDU8996435.1"/>
    </source>
</evidence>
<proteinExistence type="predicted"/>
<keyword evidence="2" id="KW-1185">Reference proteome</keyword>